<protein>
    <submittedName>
        <fullName evidence="1">Uncharacterized protein</fullName>
    </submittedName>
</protein>
<dbReference type="Proteomes" id="UP000199337">
    <property type="component" value="Unassembled WGS sequence"/>
</dbReference>
<gene>
    <name evidence="1" type="ORF">SAMN05660649_05108</name>
</gene>
<keyword evidence="2" id="KW-1185">Reference proteome</keyword>
<dbReference type="AlphaFoldDB" id="A0A1I2ZU46"/>
<organism evidence="1 2">
    <name type="scientific">Desulfotruncus arcticus DSM 17038</name>
    <dbReference type="NCBI Taxonomy" id="1121424"/>
    <lineage>
        <taxon>Bacteria</taxon>
        <taxon>Bacillati</taxon>
        <taxon>Bacillota</taxon>
        <taxon>Clostridia</taxon>
        <taxon>Eubacteriales</taxon>
        <taxon>Desulfallaceae</taxon>
        <taxon>Desulfotruncus</taxon>
    </lineage>
</organism>
<name>A0A1I2ZU46_9FIRM</name>
<sequence length="55" mass="6091">MVIEDTILSTYVSEDGDYSGPESLVKISDNLYKTKGFAFKGNSKLSSWSVELIKV</sequence>
<proteinExistence type="predicted"/>
<dbReference type="EMBL" id="FOOX01000038">
    <property type="protein sequence ID" value="SFH41029.1"/>
    <property type="molecule type" value="Genomic_DNA"/>
</dbReference>
<evidence type="ECO:0000313" key="2">
    <source>
        <dbReference type="Proteomes" id="UP000199337"/>
    </source>
</evidence>
<evidence type="ECO:0000313" key="1">
    <source>
        <dbReference type="EMBL" id="SFH41029.1"/>
    </source>
</evidence>
<reference evidence="2" key="1">
    <citation type="submission" date="2016-10" db="EMBL/GenBank/DDBJ databases">
        <authorList>
            <person name="Varghese N."/>
            <person name="Submissions S."/>
        </authorList>
    </citation>
    <scope>NUCLEOTIDE SEQUENCE [LARGE SCALE GENOMIC DNA]</scope>
    <source>
        <strain evidence="2">DSM 17038</strain>
    </source>
</reference>
<accession>A0A1I2ZU46</accession>